<keyword evidence="1" id="KW-0175">Coiled coil</keyword>
<protein>
    <submittedName>
        <fullName evidence="2">5549_t:CDS:1</fullName>
    </submittedName>
</protein>
<organism evidence="2 3">
    <name type="scientific">Funneliformis geosporum</name>
    <dbReference type="NCBI Taxonomy" id="1117311"/>
    <lineage>
        <taxon>Eukaryota</taxon>
        <taxon>Fungi</taxon>
        <taxon>Fungi incertae sedis</taxon>
        <taxon>Mucoromycota</taxon>
        <taxon>Glomeromycotina</taxon>
        <taxon>Glomeromycetes</taxon>
        <taxon>Glomerales</taxon>
        <taxon>Glomeraceae</taxon>
        <taxon>Funneliformis</taxon>
    </lineage>
</organism>
<dbReference type="Proteomes" id="UP001153678">
    <property type="component" value="Unassembled WGS sequence"/>
</dbReference>
<sequence>MVFGRIDTRVSEIKGVRVSYDSDLLFILLGFKLDPNFIFKANFAYRRRANFVLIEHPFSNTTEEVKQFFKGLIDGIKNKENLEEICQSIENSQFYKDYKKKLNDGQLIELSTKAQQLEIELLTERVNNANLQQEVVQLQNELKIGREKTAETIKKLKKRIEKLEVEKTENINLEKEHLFYKDIYCEASQETEQISFVKKQLNRAKENLKEKLSEKELELILEKQTKITELENKLNSLRIQEVQGSQIEIPPK</sequence>
<feature type="coiled-coil region" evidence="1">
    <location>
        <begin position="114"/>
        <end position="240"/>
    </location>
</feature>
<name>A0A9W4SC67_9GLOM</name>
<dbReference type="EMBL" id="CAMKVN010000017">
    <property type="protein sequence ID" value="CAI2161897.1"/>
    <property type="molecule type" value="Genomic_DNA"/>
</dbReference>
<evidence type="ECO:0000256" key="1">
    <source>
        <dbReference type="SAM" id="Coils"/>
    </source>
</evidence>
<gene>
    <name evidence="2" type="ORF">FWILDA_LOCUS283</name>
</gene>
<dbReference type="AlphaFoldDB" id="A0A9W4SC67"/>
<comment type="caution">
    <text evidence="2">The sequence shown here is derived from an EMBL/GenBank/DDBJ whole genome shotgun (WGS) entry which is preliminary data.</text>
</comment>
<accession>A0A9W4SC67</accession>
<keyword evidence="3" id="KW-1185">Reference proteome</keyword>
<proteinExistence type="predicted"/>
<evidence type="ECO:0000313" key="2">
    <source>
        <dbReference type="EMBL" id="CAI2161897.1"/>
    </source>
</evidence>
<evidence type="ECO:0000313" key="3">
    <source>
        <dbReference type="Proteomes" id="UP001153678"/>
    </source>
</evidence>
<reference evidence="2" key="1">
    <citation type="submission" date="2022-08" db="EMBL/GenBank/DDBJ databases">
        <authorList>
            <person name="Kallberg Y."/>
            <person name="Tangrot J."/>
            <person name="Rosling A."/>
        </authorList>
    </citation>
    <scope>NUCLEOTIDE SEQUENCE</scope>
    <source>
        <strain evidence="2">Wild A</strain>
    </source>
</reference>